<dbReference type="EMBL" id="CAJNIZ010047816">
    <property type="protein sequence ID" value="CAE7776573.1"/>
    <property type="molecule type" value="Genomic_DNA"/>
</dbReference>
<name>A0A812YDV2_SYMPI</name>
<dbReference type="InterPro" id="IPR011990">
    <property type="entry name" value="TPR-like_helical_dom_sf"/>
</dbReference>
<dbReference type="Gene3D" id="1.25.40.10">
    <property type="entry name" value="Tetratricopeptide repeat domain"/>
    <property type="match status" value="1"/>
</dbReference>
<dbReference type="Proteomes" id="UP000649617">
    <property type="component" value="Unassembled WGS sequence"/>
</dbReference>
<comment type="caution">
    <text evidence="1">The sequence shown here is derived from an EMBL/GenBank/DDBJ whole genome shotgun (WGS) entry which is preliminary data.</text>
</comment>
<sequence>FCGAARHKLAKDFLAKGQYLKAIPAAQKAIASYQAVGSAEEAEQGSCWITLAEAQCQAHEMPKVQESVSQARAIFGGLADVVSEAKAMGILVKSYMQNDSPGEAVGVAKETVTRFREAGDRPGECHALLSLAKLLLPLDPEKAEKIAVVATGLMESLGMREVEECRAVKARCEHAKAASEVEATIWKRKDFLHVPRSLIVDPGGRGRLQNEFAEFAKAA</sequence>
<accession>A0A812YDV2</accession>
<feature type="non-terminal residue" evidence="1">
    <location>
        <position position="219"/>
    </location>
</feature>
<keyword evidence="2" id="KW-1185">Reference proteome</keyword>
<dbReference type="OrthoDB" id="427730at2759"/>
<proteinExistence type="predicted"/>
<dbReference type="AlphaFoldDB" id="A0A812YDV2"/>
<protein>
    <submittedName>
        <fullName evidence="1">Gpsm1 protein</fullName>
    </submittedName>
</protein>
<evidence type="ECO:0000313" key="2">
    <source>
        <dbReference type="Proteomes" id="UP000649617"/>
    </source>
</evidence>
<organism evidence="1 2">
    <name type="scientific">Symbiodinium pilosum</name>
    <name type="common">Dinoflagellate</name>
    <dbReference type="NCBI Taxonomy" id="2952"/>
    <lineage>
        <taxon>Eukaryota</taxon>
        <taxon>Sar</taxon>
        <taxon>Alveolata</taxon>
        <taxon>Dinophyceae</taxon>
        <taxon>Suessiales</taxon>
        <taxon>Symbiodiniaceae</taxon>
        <taxon>Symbiodinium</taxon>
    </lineage>
</organism>
<evidence type="ECO:0000313" key="1">
    <source>
        <dbReference type="EMBL" id="CAE7776573.1"/>
    </source>
</evidence>
<reference evidence="1" key="1">
    <citation type="submission" date="2021-02" db="EMBL/GenBank/DDBJ databases">
        <authorList>
            <person name="Dougan E. K."/>
            <person name="Rhodes N."/>
            <person name="Thang M."/>
            <person name="Chan C."/>
        </authorList>
    </citation>
    <scope>NUCLEOTIDE SEQUENCE</scope>
</reference>
<gene>
    <name evidence="1" type="primary">Gpsm1</name>
    <name evidence="1" type="ORF">SPIL2461_LOCUS23002</name>
</gene>
<dbReference type="SUPFAM" id="SSF48452">
    <property type="entry name" value="TPR-like"/>
    <property type="match status" value="1"/>
</dbReference>